<evidence type="ECO:0000313" key="1">
    <source>
        <dbReference type="EMBL" id="AKU43566.1"/>
    </source>
</evidence>
<gene>
    <name evidence="1" type="ORF">CPT_Seuss40</name>
</gene>
<evidence type="ECO:0000313" key="2">
    <source>
        <dbReference type="Proteomes" id="UP000221339"/>
    </source>
</evidence>
<proteinExistence type="predicted"/>
<organism evidence="1 2">
    <name type="scientific">Caulobacter phage Seuss</name>
    <dbReference type="NCBI Taxonomy" id="1675601"/>
    <lineage>
        <taxon>Viruses</taxon>
        <taxon>Duplodnaviria</taxon>
        <taxon>Heunggongvirae</taxon>
        <taxon>Uroviricota</taxon>
        <taxon>Caudoviricetes</taxon>
        <taxon>Seussvirus</taxon>
        <taxon>Seussvirus seuss</taxon>
    </lineage>
</organism>
<dbReference type="EMBL" id="KT001914">
    <property type="protein sequence ID" value="AKU43566.1"/>
    <property type="molecule type" value="Genomic_DNA"/>
</dbReference>
<name>A0A0K1LM35_9CAUD</name>
<keyword evidence="2" id="KW-1185">Reference proteome</keyword>
<accession>A0A0K1LM35</accession>
<dbReference type="InterPro" id="IPR010767">
    <property type="entry name" value="Phage_CGC-2007_Cje0229"/>
</dbReference>
<dbReference type="Proteomes" id="UP000221339">
    <property type="component" value="Segment"/>
</dbReference>
<reference evidence="1 2" key="1">
    <citation type="journal article" date="2015" name="Genome Announc.">
        <title>Complete Genome Sequence of Caulobacter crescentus Siphophage Seuss.</title>
        <authorList>
            <person name="Sloan J.M."/>
            <person name="Keene J.L."/>
            <person name="Cahill J.L."/>
            <person name="Rasche E.S."/>
            <person name="Kuty Everett G.F."/>
        </authorList>
    </citation>
    <scope>NUCLEOTIDE SEQUENCE [LARGE SCALE GENOMIC DNA]</scope>
</reference>
<protein>
    <submittedName>
        <fullName evidence="1">Tail protein</fullName>
    </submittedName>
</protein>
<sequence>MSSFTEATVTKLDVRTPPVFLWFGSRPYYRINEGFRYYIGHVGSNVFVDVPAGFITDFVSAPWLVDWIFDRKRAAKSAAVHDRCREDESLSLLEGNCFFHMAMETEKTPWLQREVYALAVRFNRSRIKHQSK</sequence>
<dbReference type="Pfam" id="PF07087">
    <property type="entry name" value="DUF1353"/>
    <property type="match status" value="1"/>
</dbReference>